<protein>
    <submittedName>
        <fullName evidence="1">Uncharacterized protein</fullName>
    </submittedName>
</protein>
<dbReference type="Proteomes" id="UP000305792">
    <property type="component" value="Unassembled WGS sequence"/>
</dbReference>
<evidence type="ECO:0000313" key="2">
    <source>
        <dbReference type="Proteomes" id="UP000305792"/>
    </source>
</evidence>
<comment type="caution">
    <text evidence="1">The sequence shown here is derived from an EMBL/GenBank/DDBJ whole genome shotgun (WGS) entry which is preliminary data.</text>
</comment>
<dbReference type="OrthoDB" id="5188397at2"/>
<proteinExistence type="predicted"/>
<sequence>MTVELTAQDETTIRTAAWGTVTLLSFAGMSGSAHKVATDAALALNAATGVVGHVLAEKAHSVKIKGKSAAAVADQVLPALTASVALLAAQDGAEAENFRSTINVAVAAAERAHKGEPSPTLAEMIRKINGALDA</sequence>
<accession>A0A4S8PA24</accession>
<dbReference type="AlphaFoldDB" id="A0A4S8PA24"/>
<gene>
    <name evidence="1" type="ORF">E9998_16805</name>
</gene>
<name>A0A4S8PA24_9ACTN</name>
<evidence type="ECO:0000313" key="1">
    <source>
        <dbReference type="EMBL" id="THV27120.1"/>
    </source>
</evidence>
<reference evidence="1 2" key="1">
    <citation type="journal article" date="2018" name="Int. J. Syst. Evol. Microbiol.">
        <title>Glycomyces paridis sp. nov., isolated from the medicinal plant Paris polyphylla.</title>
        <authorList>
            <person name="Fang X.M."/>
            <person name="Bai J.L."/>
            <person name="Su J."/>
            <person name="Zhao L.L."/>
            <person name="Liu H.Y."/>
            <person name="Ma B.P."/>
            <person name="Zhang Y.Q."/>
            <person name="Yu L.Y."/>
        </authorList>
    </citation>
    <scope>NUCLEOTIDE SEQUENCE [LARGE SCALE GENOMIC DNA]</scope>
    <source>
        <strain evidence="1 2">CPCC 204357</strain>
    </source>
</reference>
<keyword evidence="2" id="KW-1185">Reference proteome</keyword>
<dbReference type="RefSeq" id="WP_136530837.1">
    <property type="nucleotide sequence ID" value="NZ_STGX01000012.1"/>
</dbReference>
<dbReference type="EMBL" id="STGX01000012">
    <property type="protein sequence ID" value="THV27120.1"/>
    <property type="molecule type" value="Genomic_DNA"/>
</dbReference>
<organism evidence="1 2">
    <name type="scientific">Glycomyces paridis</name>
    <dbReference type="NCBI Taxonomy" id="2126555"/>
    <lineage>
        <taxon>Bacteria</taxon>
        <taxon>Bacillati</taxon>
        <taxon>Actinomycetota</taxon>
        <taxon>Actinomycetes</taxon>
        <taxon>Glycomycetales</taxon>
        <taxon>Glycomycetaceae</taxon>
        <taxon>Glycomyces</taxon>
    </lineage>
</organism>